<protein>
    <submittedName>
        <fullName evidence="1">Uncharacterized protein</fullName>
    </submittedName>
</protein>
<organism evidence="1 2">
    <name type="scientific">Hyaloscypha bicolor E</name>
    <dbReference type="NCBI Taxonomy" id="1095630"/>
    <lineage>
        <taxon>Eukaryota</taxon>
        <taxon>Fungi</taxon>
        <taxon>Dikarya</taxon>
        <taxon>Ascomycota</taxon>
        <taxon>Pezizomycotina</taxon>
        <taxon>Leotiomycetes</taxon>
        <taxon>Helotiales</taxon>
        <taxon>Hyaloscyphaceae</taxon>
        <taxon>Hyaloscypha</taxon>
        <taxon>Hyaloscypha bicolor</taxon>
    </lineage>
</organism>
<dbReference type="GeneID" id="36581492"/>
<reference evidence="1 2" key="1">
    <citation type="submission" date="2016-04" db="EMBL/GenBank/DDBJ databases">
        <title>A degradative enzymes factory behind the ericoid mycorrhizal symbiosis.</title>
        <authorList>
            <consortium name="DOE Joint Genome Institute"/>
            <person name="Martino E."/>
            <person name="Morin E."/>
            <person name="Grelet G."/>
            <person name="Kuo A."/>
            <person name="Kohler A."/>
            <person name="Daghino S."/>
            <person name="Barry K."/>
            <person name="Choi C."/>
            <person name="Cichocki N."/>
            <person name="Clum A."/>
            <person name="Copeland A."/>
            <person name="Hainaut M."/>
            <person name="Haridas S."/>
            <person name="Labutti K."/>
            <person name="Lindquist E."/>
            <person name="Lipzen A."/>
            <person name="Khouja H.-R."/>
            <person name="Murat C."/>
            <person name="Ohm R."/>
            <person name="Olson A."/>
            <person name="Spatafora J."/>
            <person name="Veneault-Fourrey C."/>
            <person name="Henrissat B."/>
            <person name="Grigoriev I."/>
            <person name="Martin F."/>
            <person name="Perotto S."/>
        </authorList>
    </citation>
    <scope>NUCLEOTIDE SEQUENCE [LARGE SCALE GENOMIC DNA]</scope>
    <source>
        <strain evidence="1 2">E</strain>
    </source>
</reference>
<evidence type="ECO:0000313" key="1">
    <source>
        <dbReference type="EMBL" id="PMD59027.1"/>
    </source>
</evidence>
<feature type="non-terminal residue" evidence="1">
    <location>
        <position position="63"/>
    </location>
</feature>
<proteinExistence type="predicted"/>
<dbReference type="Proteomes" id="UP000235371">
    <property type="component" value="Unassembled WGS sequence"/>
</dbReference>
<dbReference type="OrthoDB" id="5425890at2759"/>
<dbReference type="EMBL" id="KZ613817">
    <property type="protein sequence ID" value="PMD59027.1"/>
    <property type="molecule type" value="Genomic_DNA"/>
</dbReference>
<dbReference type="RefSeq" id="XP_024735931.1">
    <property type="nucleotide sequence ID" value="XM_024873412.1"/>
</dbReference>
<sequence length="63" mass="7490">FIIIRKKLVNPVILIENIYNINKTDIFLSILNSLKVLVNKNKLRDYKKVKVKYTLIIIIKYIS</sequence>
<dbReference type="InParanoid" id="A0A2J6T7M8"/>
<accession>A0A2J6T7M8</accession>
<dbReference type="AlphaFoldDB" id="A0A2J6T7M8"/>
<keyword evidence="2" id="KW-1185">Reference proteome</keyword>
<name>A0A2J6T7M8_9HELO</name>
<gene>
    <name evidence="1" type="ORF">K444DRAFT_508344</name>
</gene>
<evidence type="ECO:0000313" key="2">
    <source>
        <dbReference type="Proteomes" id="UP000235371"/>
    </source>
</evidence>
<feature type="non-terminal residue" evidence="1">
    <location>
        <position position="1"/>
    </location>
</feature>